<evidence type="ECO:0000313" key="2">
    <source>
        <dbReference type="Proteomes" id="UP000239649"/>
    </source>
</evidence>
<dbReference type="EMBL" id="LHPF02000010">
    <property type="protein sequence ID" value="PSC72489.1"/>
    <property type="molecule type" value="Genomic_DNA"/>
</dbReference>
<protein>
    <submittedName>
        <fullName evidence="1">Uncharacterized protein</fullName>
    </submittedName>
</protein>
<evidence type="ECO:0000313" key="1">
    <source>
        <dbReference type="EMBL" id="PSC72489.1"/>
    </source>
</evidence>
<dbReference type="Proteomes" id="UP000239649">
    <property type="component" value="Unassembled WGS sequence"/>
</dbReference>
<keyword evidence="2" id="KW-1185">Reference proteome</keyword>
<dbReference type="PANTHER" id="PTHR36391">
    <property type="entry name" value="FURRY"/>
    <property type="match status" value="1"/>
</dbReference>
<dbReference type="OrthoDB" id="506252at2759"/>
<gene>
    <name evidence="1" type="ORF">C2E20_4316</name>
</gene>
<accession>A0A2P6VEJ0</accession>
<proteinExistence type="predicted"/>
<reference evidence="1 2" key="1">
    <citation type="journal article" date="2018" name="Plant J.">
        <title>Genome sequences of Chlorella sorokiniana UTEX 1602 and Micractinium conductrix SAG 241.80: implications to maltose excretion by a green alga.</title>
        <authorList>
            <person name="Arriola M.B."/>
            <person name="Velmurugan N."/>
            <person name="Zhang Y."/>
            <person name="Plunkett M.H."/>
            <person name="Hondzo H."/>
            <person name="Barney B.M."/>
        </authorList>
    </citation>
    <scope>NUCLEOTIDE SEQUENCE [LARGE SCALE GENOMIC DNA]</scope>
    <source>
        <strain evidence="1 2">SAG 241.80</strain>
    </source>
</reference>
<dbReference type="AlphaFoldDB" id="A0A2P6VEJ0"/>
<comment type="caution">
    <text evidence="1">The sequence shown here is derived from an EMBL/GenBank/DDBJ whole genome shotgun (WGS) entry which is preliminary data.</text>
</comment>
<name>A0A2P6VEJ0_9CHLO</name>
<dbReference type="STRING" id="554055.A0A2P6VEJ0"/>
<organism evidence="1 2">
    <name type="scientific">Micractinium conductrix</name>
    <dbReference type="NCBI Taxonomy" id="554055"/>
    <lineage>
        <taxon>Eukaryota</taxon>
        <taxon>Viridiplantae</taxon>
        <taxon>Chlorophyta</taxon>
        <taxon>core chlorophytes</taxon>
        <taxon>Trebouxiophyceae</taxon>
        <taxon>Chlorellales</taxon>
        <taxon>Chlorellaceae</taxon>
        <taxon>Chlorella clade</taxon>
        <taxon>Micractinium</taxon>
    </lineage>
</organism>
<sequence>MSAFGRKSGSLMDRMSKALNAVGIKAPWRYTGPVSGPEYLSHLPRAVDYRGIAPASQPLRPAVPQSEDDRVYDIKYYVRDHRRAHLPGGSIKLAKGAYEVAAKDEALEALQTPPTPNKPYVWGKFRSILEQDNAGYTV</sequence>
<dbReference type="PANTHER" id="PTHR36391:SF1">
    <property type="entry name" value="FURRY"/>
    <property type="match status" value="1"/>
</dbReference>